<dbReference type="AlphaFoldDB" id="A0AAQ3QN72"/>
<feature type="region of interest" description="Disordered" evidence="1">
    <location>
        <begin position="53"/>
        <end position="97"/>
    </location>
</feature>
<keyword evidence="4" id="KW-1185">Reference proteome</keyword>
<keyword evidence="2" id="KW-0812">Transmembrane</keyword>
<evidence type="ECO:0000256" key="1">
    <source>
        <dbReference type="SAM" id="MobiDB-lite"/>
    </source>
</evidence>
<feature type="transmembrane region" description="Helical" evidence="2">
    <location>
        <begin position="106"/>
        <end position="124"/>
    </location>
</feature>
<reference evidence="3 4" key="1">
    <citation type="submission" date="2023-10" db="EMBL/GenBank/DDBJ databases">
        <title>Chromosome-scale genome assembly provides insights into flower coloration mechanisms of Canna indica.</title>
        <authorList>
            <person name="Li C."/>
        </authorList>
    </citation>
    <scope>NUCLEOTIDE SEQUENCE [LARGE SCALE GENOMIC DNA]</scope>
    <source>
        <tissue evidence="3">Flower</tissue>
    </source>
</reference>
<name>A0AAQ3QN72_9LILI</name>
<keyword evidence="2" id="KW-1133">Transmembrane helix</keyword>
<gene>
    <name evidence="3" type="ORF">Cni_G24454</name>
</gene>
<accession>A0AAQ3QN72</accession>
<keyword evidence="2" id="KW-0472">Membrane</keyword>
<feature type="compositionally biased region" description="Low complexity" evidence="1">
    <location>
        <begin position="67"/>
        <end position="82"/>
    </location>
</feature>
<proteinExistence type="predicted"/>
<evidence type="ECO:0000256" key="2">
    <source>
        <dbReference type="SAM" id="Phobius"/>
    </source>
</evidence>
<protein>
    <submittedName>
        <fullName evidence="3">Uncharacterized protein</fullName>
    </submittedName>
</protein>
<dbReference type="Proteomes" id="UP001327560">
    <property type="component" value="Chromosome 8"/>
</dbReference>
<evidence type="ECO:0000313" key="4">
    <source>
        <dbReference type="Proteomes" id="UP001327560"/>
    </source>
</evidence>
<dbReference type="EMBL" id="CP136897">
    <property type="protein sequence ID" value="WOL15673.1"/>
    <property type="molecule type" value="Genomic_DNA"/>
</dbReference>
<feature type="region of interest" description="Disordered" evidence="1">
    <location>
        <begin position="1"/>
        <end position="37"/>
    </location>
</feature>
<evidence type="ECO:0000313" key="3">
    <source>
        <dbReference type="EMBL" id="WOL15673.1"/>
    </source>
</evidence>
<sequence>MSTMAAALLTPSPHPKPNTLLLHRPGTPAVRSLHLPGSSAPFPPARRALLPSKPAFACNSSSSDQSGPDAPNPDGAAPHGAAINGVTTGSAGSTLPHGHDSLEHPFLILLFFDLAAFLVYFSLVM</sequence>
<organism evidence="3 4">
    <name type="scientific">Canna indica</name>
    <name type="common">Indian-shot</name>
    <dbReference type="NCBI Taxonomy" id="4628"/>
    <lineage>
        <taxon>Eukaryota</taxon>
        <taxon>Viridiplantae</taxon>
        <taxon>Streptophyta</taxon>
        <taxon>Embryophyta</taxon>
        <taxon>Tracheophyta</taxon>
        <taxon>Spermatophyta</taxon>
        <taxon>Magnoliopsida</taxon>
        <taxon>Liliopsida</taxon>
        <taxon>Zingiberales</taxon>
        <taxon>Cannaceae</taxon>
        <taxon>Canna</taxon>
    </lineage>
</organism>